<keyword evidence="7 14" id="KW-0812">Transmembrane</keyword>
<dbReference type="CDD" id="cd23284">
    <property type="entry name" value="beta-trefoil_MIR_PMT2-like"/>
    <property type="match status" value="1"/>
</dbReference>
<feature type="transmembrane region" description="Helical" evidence="14">
    <location>
        <begin position="599"/>
        <end position="620"/>
    </location>
</feature>
<comment type="subcellular location">
    <subcellularLocation>
        <location evidence="1 14">Endoplasmic reticulum membrane</location>
        <topology evidence="1 14">Multi-pass membrane protein</topology>
    </subcellularLocation>
</comment>
<comment type="catalytic activity">
    <reaction evidence="12 14">
        <text>a di-trans,poly-cis-dolichyl beta-D-mannosyl phosphate + L-threonyl-[protein] = 3-O-(alpha-D-mannosyl)-L-threonyl-[protein] + a di-trans,poly-cis-dolichyl phosphate + H(+)</text>
        <dbReference type="Rhea" id="RHEA:53396"/>
        <dbReference type="Rhea" id="RHEA-COMP:11060"/>
        <dbReference type="Rhea" id="RHEA-COMP:13547"/>
        <dbReference type="Rhea" id="RHEA-COMP:19498"/>
        <dbReference type="Rhea" id="RHEA-COMP:19501"/>
        <dbReference type="ChEBI" id="CHEBI:15378"/>
        <dbReference type="ChEBI" id="CHEBI:30013"/>
        <dbReference type="ChEBI" id="CHEBI:57683"/>
        <dbReference type="ChEBI" id="CHEBI:58211"/>
        <dbReference type="ChEBI" id="CHEBI:137323"/>
        <dbReference type="EC" id="2.4.1.109"/>
    </reaction>
</comment>
<dbReference type="Proteomes" id="UP000478008">
    <property type="component" value="Unassembled WGS sequence"/>
</dbReference>
<evidence type="ECO:0000256" key="11">
    <source>
        <dbReference type="ARBA" id="ARBA00023136"/>
    </source>
</evidence>
<evidence type="ECO:0000313" key="17">
    <source>
        <dbReference type="EMBL" id="KAF6007882.1"/>
    </source>
</evidence>
<keyword evidence="8" id="KW-0677">Repeat</keyword>
<evidence type="ECO:0000256" key="6">
    <source>
        <dbReference type="ARBA" id="ARBA00022679"/>
    </source>
</evidence>
<evidence type="ECO:0000256" key="3">
    <source>
        <dbReference type="ARBA" id="ARBA00007222"/>
    </source>
</evidence>
<feature type="transmembrane region" description="Helical" evidence="14">
    <location>
        <begin position="181"/>
        <end position="202"/>
    </location>
</feature>
<dbReference type="PROSITE" id="PS50919">
    <property type="entry name" value="MIR"/>
    <property type="match status" value="3"/>
</dbReference>
<dbReference type="Pfam" id="PF16192">
    <property type="entry name" value="PMT_4TMC"/>
    <property type="match status" value="2"/>
</dbReference>
<dbReference type="GO" id="GO:0004169">
    <property type="term" value="F:dolichyl-phosphate-mannose-protein mannosyltransferase activity"/>
    <property type="evidence" value="ECO:0007669"/>
    <property type="project" value="UniProtKB-UniRule"/>
</dbReference>
<dbReference type="InterPro" id="IPR016093">
    <property type="entry name" value="MIR_motif"/>
</dbReference>
<dbReference type="FunFam" id="2.80.10.50:FF:000012">
    <property type="entry name" value="Protein O-mannosyl-transferase 1"/>
    <property type="match status" value="1"/>
</dbReference>
<organism evidence="18 19">
    <name type="scientific">Dekkera bruxellensis</name>
    <name type="common">Brettanomyces custersii</name>
    <dbReference type="NCBI Taxonomy" id="5007"/>
    <lineage>
        <taxon>Eukaryota</taxon>
        <taxon>Fungi</taxon>
        <taxon>Dikarya</taxon>
        <taxon>Ascomycota</taxon>
        <taxon>Saccharomycotina</taxon>
        <taxon>Pichiomycetes</taxon>
        <taxon>Pichiales</taxon>
        <taxon>Pichiaceae</taxon>
        <taxon>Brettanomyces</taxon>
    </lineage>
</organism>
<keyword evidence="6 14" id="KW-0808">Transferase</keyword>
<dbReference type="EC" id="2.4.1.109" evidence="4 14"/>
<dbReference type="Pfam" id="PF02815">
    <property type="entry name" value="MIR"/>
    <property type="match status" value="1"/>
</dbReference>
<keyword evidence="5 14" id="KW-0328">Glycosyltransferase</keyword>
<dbReference type="GO" id="GO:0005789">
    <property type="term" value="C:endoplasmic reticulum membrane"/>
    <property type="evidence" value="ECO:0007669"/>
    <property type="project" value="UniProtKB-SubCell"/>
</dbReference>
<keyword evidence="10 14" id="KW-1133">Transmembrane helix</keyword>
<comment type="function">
    <text evidence="14">Transfers mannose from Dol-P-mannose to Ser or Thr residues on proteins.</text>
</comment>
<protein>
    <recommendedName>
        <fullName evidence="4 14">Dolichyl-phosphate-mannose--protein mannosyltransferase</fullName>
        <ecNumber evidence="4 14">2.4.1.109</ecNumber>
    </recommendedName>
</protein>
<feature type="transmembrane region" description="Helical" evidence="14">
    <location>
        <begin position="748"/>
        <end position="768"/>
    </location>
</feature>
<proteinExistence type="inferred from homology"/>
<evidence type="ECO:0000256" key="15">
    <source>
        <dbReference type="SAM" id="MobiDB-lite"/>
    </source>
</evidence>
<dbReference type="SMART" id="SM00472">
    <property type="entry name" value="MIR"/>
    <property type="match status" value="3"/>
</dbReference>
<dbReference type="Pfam" id="PF02366">
    <property type="entry name" value="PMT"/>
    <property type="match status" value="1"/>
</dbReference>
<comment type="catalytic activity">
    <reaction evidence="13 14">
        <text>a di-trans,poly-cis-dolichyl beta-D-mannosyl phosphate + L-seryl-[protein] = 3-O-(alpha-D-mannosyl)-L-seryl-[protein] + a di-trans,poly-cis-dolichyl phosphate + H(+)</text>
        <dbReference type="Rhea" id="RHEA:17377"/>
        <dbReference type="Rhea" id="RHEA-COMP:9863"/>
        <dbReference type="Rhea" id="RHEA-COMP:13546"/>
        <dbReference type="Rhea" id="RHEA-COMP:19498"/>
        <dbReference type="Rhea" id="RHEA-COMP:19501"/>
        <dbReference type="ChEBI" id="CHEBI:15378"/>
        <dbReference type="ChEBI" id="CHEBI:29999"/>
        <dbReference type="ChEBI" id="CHEBI:57683"/>
        <dbReference type="ChEBI" id="CHEBI:58211"/>
        <dbReference type="ChEBI" id="CHEBI:137321"/>
        <dbReference type="EC" id="2.4.1.109"/>
    </reaction>
</comment>
<feature type="region of interest" description="Disordered" evidence="15">
    <location>
        <begin position="648"/>
        <end position="673"/>
    </location>
</feature>
<evidence type="ECO:0000313" key="19">
    <source>
        <dbReference type="Proteomes" id="UP000478008"/>
    </source>
</evidence>
<dbReference type="AlphaFoldDB" id="A0A7D9CY92"/>
<evidence type="ECO:0000256" key="8">
    <source>
        <dbReference type="ARBA" id="ARBA00022737"/>
    </source>
</evidence>
<reference evidence="17 20" key="2">
    <citation type="journal article" date="2020" name="Appl. Microbiol. Biotechnol.">
        <title>Targeted gene deletion in Brettanomyces bruxellensis with an expression-free CRISPR-Cas9 system.</title>
        <authorList>
            <person name="Varela C."/>
            <person name="Bartel C."/>
            <person name="Onetto C."/>
            <person name="Borneman A."/>
        </authorList>
    </citation>
    <scope>NUCLEOTIDE SEQUENCE [LARGE SCALE GENOMIC DNA]</scope>
    <source>
        <strain evidence="17 20">AWRI1613</strain>
    </source>
</reference>
<dbReference type="EMBL" id="CABFWN010000004">
    <property type="protein sequence ID" value="VUG18777.1"/>
    <property type="molecule type" value="Genomic_DNA"/>
</dbReference>
<keyword evidence="11 14" id="KW-0472">Membrane</keyword>
<evidence type="ECO:0000313" key="20">
    <source>
        <dbReference type="Proteomes" id="UP000568158"/>
    </source>
</evidence>
<dbReference type="InterPro" id="IPR027005">
    <property type="entry name" value="PMT-like"/>
</dbReference>
<dbReference type="Gene3D" id="2.80.10.50">
    <property type="match status" value="1"/>
</dbReference>
<comment type="similarity">
    <text evidence="3 14">Belongs to the glycosyltransferase 39 family.</text>
</comment>
<gene>
    <name evidence="18" type="primary">PMT3</name>
    <name evidence="18" type="ORF">DEBR0S4_02080G</name>
    <name evidence="17" type="ORF">HII12_004294</name>
</gene>
<evidence type="ECO:0000256" key="9">
    <source>
        <dbReference type="ARBA" id="ARBA00022824"/>
    </source>
</evidence>
<feature type="transmembrane region" description="Helical" evidence="14">
    <location>
        <begin position="223"/>
        <end position="254"/>
    </location>
</feature>
<evidence type="ECO:0000256" key="5">
    <source>
        <dbReference type="ARBA" id="ARBA00022676"/>
    </source>
</evidence>
<evidence type="ECO:0000256" key="10">
    <source>
        <dbReference type="ARBA" id="ARBA00022989"/>
    </source>
</evidence>
<evidence type="ECO:0000256" key="14">
    <source>
        <dbReference type="RuleBase" id="RU367007"/>
    </source>
</evidence>
<dbReference type="EMBL" id="JABCYN010000040">
    <property type="protein sequence ID" value="KAF6007882.1"/>
    <property type="molecule type" value="Genomic_DNA"/>
</dbReference>
<evidence type="ECO:0000256" key="13">
    <source>
        <dbReference type="ARBA" id="ARBA00045102"/>
    </source>
</evidence>
<dbReference type="PANTHER" id="PTHR10050">
    <property type="entry name" value="DOLICHYL-PHOSPHATE-MANNOSE--PROTEIN MANNOSYLTRANSFERASE"/>
    <property type="match status" value="1"/>
</dbReference>
<feature type="transmembrane region" description="Helical" evidence="14">
    <location>
        <begin position="725"/>
        <end position="742"/>
    </location>
</feature>
<dbReference type="UniPathway" id="UPA00378"/>
<feature type="domain" description="MIR" evidence="16">
    <location>
        <begin position="331"/>
        <end position="385"/>
    </location>
</feature>
<dbReference type="InterPro" id="IPR003342">
    <property type="entry name" value="ArnT-like_N"/>
</dbReference>
<feature type="transmembrane region" description="Helical" evidence="14">
    <location>
        <begin position="274"/>
        <end position="296"/>
    </location>
</feature>
<comment type="pathway">
    <text evidence="2 14">Protein modification; protein glycosylation.</text>
</comment>
<dbReference type="InterPro" id="IPR032421">
    <property type="entry name" value="PMT_4TMC"/>
</dbReference>
<evidence type="ECO:0000256" key="12">
    <source>
        <dbReference type="ARBA" id="ARBA00045085"/>
    </source>
</evidence>
<dbReference type="Proteomes" id="UP000568158">
    <property type="component" value="Unassembled WGS sequence"/>
</dbReference>
<keyword evidence="19" id="KW-1185">Reference proteome</keyword>
<name>A0A7D9CY92_DEKBR</name>
<evidence type="ECO:0000256" key="4">
    <source>
        <dbReference type="ARBA" id="ARBA00012839"/>
    </source>
</evidence>
<reference evidence="18 19" key="1">
    <citation type="submission" date="2019-07" db="EMBL/GenBank/DDBJ databases">
        <authorList>
            <person name="Friedrich A."/>
            <person name="Schacherer J."/>
        </authorList>
    </citation>
    <scope>NUCLEOTIDE SEQUENCE [LARGE SCALE GENOMIC DNA]</scope>
</reference>
<keyword evidence="9 14" id="KW-0256">Endoplasmic reticulum</keyword>
<evidence type="ECO:0000313" key="18">
    <source>
        <dbReference type="EMBL" id="VUG18777.1"/>
    </source>
</evidence>
<dbReference type="PANTHER" id="PTHR10050:SF46">
    <property type="entry name" value="PROTEIN O-MANNOSYL-TRANSFERASE 2"/>
    <property type="match status" value="1"/>
</dbReference>
<dbReference type="SUPFAM" id="SSF82109">
    <property type="entry name" value="MIR domain"/>
    <property type="match status" value="1"/>
</dbReference>
<evidence type="ECO:0000259" key="16">
    <source>
        <dbReference type="PROSITE" id="PS50919"/>
    </source>
</evidence>
<feature type="compositionally biased region" description="Basic and acidic residues" evidence="15">
    <location>
        <begin position="659"/>
        <end position="669"/>
    </location>
</feature>
<accession>A0A7D9CY92</accession>
<evidence type="ECO:0000256" key="1">
    <source>
        <dbReference type="ARBA" id="ARBA00004477"/>
    </source>
</evidence>
<feature type="transmembrane region" description="Helical" evidence="14">
    <location>
        <begin position="689"/>
        <end position="713"/>
    </location>
</feature>
<sequence>MPEPTDAEVKAKIEELVRKDEEKKELKNLKVPEDLSGKAFKREYWKVEKYVSPIILTVLSFFTRMYKIGANNHVVWDEAHFGKFGSYYLRHSFYHDVHPPLGKMLVGLSGYLAGYNGSWDFPSGEEYPDYIDYVKMRLFNATFGALVVPVAYFTAKEIGFDRKTCFLFGLMACLETTYTTLARFILLDSMLLFFTVATFFCLCRFHNRNRLEQMAFSRKWWKWLLLTGISIGCVCSVKFVGLFVTAVVGVYTIADLWIRFGRLGAGKIGFRRYVSHWMSRIVALIIIPFLVFLLCFKVHFDLLSGTGPGDGTMSSLFQANLRGSELKSGPRDIMTINSTVTLRNQGLGGGLLHSHPNMYPEGSGQQQVTTYTFKDDNNNWRFELTRDDKRNDFREPYYIVDGMHVRLLHQMTGRNLHSHEINAPVSSNLGYEVSGYGDMTVGDAKDNWVVEIMHQYGDEDSLRLHPLTSSFRLRHEVMGCYLAAPGVSLPKWGFSQGEVLCLRDPFRRDKRTWWNIESHTNPTLPNPPEDFHLPKTNFLRDFIQLNIAMMATNNALLPDKEKDDQLASSFWQWPTLNVGIRMCSWDPKYVRYFMIGSPATTWTSSVGVLFFIGLVIVYLLRWQRQCGDFAPDDENIVEDIASKAQVVARDGVEKEEEEKEKGGEKDGEKATSPSVNSNLLFEHSKNDEWNLFIMGGIFPFLGWFFHYLPFVIMGRVTYVHHYMPALYFAMLVFCYVVHWINTKVNRCWFAIAWYSLLYATVIGVFIWIHPISFGMSGDPSDYRYLKVLKTWSVD</sequence>
<evidence type="ECO:0000256" key="2">
    <source>
        <dbReference type="ARBA" id="ARBA00004922"/>
    </source>
</evidence>
<feature type="domain" description="MIR" evidence="16">
    <location>
        <begin position="396"/>
        <end position="453"/>
    </location>
</feature>
<dbReference type="InterPro" id="IPR036300">
    <property type="entry name" value="MIR_dom_sf"/>
</dbReference>
<evidence type="ECO:0000256" key="7">
    <source>
        <dbReference type="ARBA" id="ARBA00022692"/>
    </source>
</evidence>
<feature type="domain" description="MIR" evidence="16">
    <location>
        <begin position="459"/>
        <end position="519"/>
    </location>
</feature>